<keyword evidence="2" id="KW-0540">Nuclease</keyword>
<dbReference type="CDD" id="cd00085">
    <property type="entry name" value="HNHc"/>
    <property type="match status" value="1"/>
</dbReference>
<dbReference type="InterPro" id="IPR003615">
    <property type="entry name" value="HNH_nuc"/>
</dbReference>
<name>A0A5N1J9H5_9BACT</name>
<accession>A0A5N1J9H5</accession>
<evidence type="ECO:0000313" key="2">
    <source>
        <dbReference type="EMBL" id="KAA9345965.1"/>
    </source>
</evidence>
<proteinExistence type="predicted"/>
<dbReference type="RefSeq" id="WP_150902108.1">
    <property type="nucleotide sequence ID" value="NZ_VTWT01000001.1"/>
</dbReference>
<sequence>MDHKVLILNQDYSAISLCSVNKAFVLIYLEKAEMLEKADNGFLRSISSTFPKPSVIRLQHYVHIPYKGISLSRHNIMKRDHFQCQYCGTSKNLTLDHLMPRSRGGKSSWTNLITACGRCNTRKGDRTPEEAGLTLKQLPKKPSLISFLRQHATSLDHSWANYLKADIV</sequence>
<dbReference type="PANTHER" id="PTHR33877">
    <property type="entry name" value="SLL1193 PROTEIN"/>
    <property type="match status" value="1"/>
</dbReference>
<dbReference type="Pfam" id="PF14279">
    <property type="entry name" value="HNH_5"/>
    <property type="match status" value="1"/>
</dbReference>
<keyword evidence="2" id="KW-0378">Hydrolase</keyword>
<dbReference type="Gene3D" id="1.10.30.50">
    <property type="match status" value="1"/>
</dbReference>
<dbReference type="AlphaFoldDB" id="A0A5N1J9H5"/>
<organism evidence="2 3">
    <name type="scientific">Adhaeribacter soli</name>
    <dbReference type="NCBI Taxonomy" id="2607655"/>
    <lineage>
        <taxon>Bacteria</taxon>
        <taxon>Pseudomonadati</taxon>
        <taxon>Bacteroidota</taxon>
        <taxon>Cytophagia</taxon>
        <taxon>Cytophagales</taxon>
        <taxon>Hymenobacteraceae</taxon>
        <taxon>Adhaeribacter</taxon>
    </lineage>
</organism>
<reference evidence="2 3" key="1">
    <citation type="submission" date="2019-09" db="EMBL/GenBank/DDBJ databases">
        <title>Genome sequence of Adhaeribacter sp. M2.</title>
        <authorList>
            <person name="Srinivasan S."/>
        </authorList>
    </citation>
    <scope>NUCLEOTIDE SEQUENCE [LARGE SCALE GENOMIC DNA]</scope>
    <source>
        <strain evidence="2 3">M2</strain>
    </source>
</reference>
<feature type="domain" description="HNH nuclease" evidence="1">
    <location>
        <begin position="71"/>
        <end position="121"/>
    </location>
</feature>
<dbReference type="EMBL" id="VTWT01000001">
    <property type="protein sequence ID" value="KAA9345965.1"/>
    <property type="molecule type" value="Genomic_DNA"/>
</dbReference>
<dbReference type="SMART" id="SM00507">
    <property type="entry name" value="HNHc"/>
    <property type="match status" value="1"/>
</dbReference>
<evidence type="ECO:0000313" key="3">
    <source>
        <dbReference type="Proteomes" id="UP000326570"/>
    </source>
</evidence>
<keyword evidence="3" id="KW-1185">Reference proteome</keyword>
<evidence type="ECO:0000259" key="1">
    <source>
        <dbReference type="SMART" id="SM00507"/>
    </source>
</evidence>
<protein>
    <submittedName>
        <fullName evidence="2">HNH endonuclease</fullName>
    </submittedName>
</protein>
<gene>
    <name evidence="2" type="ORF">F0P94_02465</name>
</gene>
<dbReference type="Proteomes" id="UP000326570">
    <property type="component" value="Unassembled WGS sequence"/>
</dbReference>
<dbReference type="InterPro" id="IPR029471">
    <property type="entry name" value="HNH_5"/>
</dbReference>
<comment type="caution">
    <text evidence="2">The sequence shown here is derived from an EMBL/GenBank/DDBJ whole genome shotgun (WGS) entry which is preliminary data.</text>
</comment>
<keyword evidence="2" id="KW-0255">Endonuclease</keyword>
<dbReference type="InterPro" id="IPR052892">
    <property type="entry name" value="NA-targeting_endonuclease"/>
</dbReference>
<dbReference type="PANTHER" id="PTHR33877:SF2">
    <property type="entry name" value="OS07G0170200 PROTEIN"/>
    <property type="match status" value="1"/>
</dbReference>
<dbReference type="GO" id="GO:0004519">
    <property type="term" value="F:endonuclease activity"/>
    <property type="evidence" value="ECO:0007669"/>
    <property type="project" value="UniProtKB-KW"/>
</dbReference>